<gene>
    <name evidence="2" type="ORF">M2280_000559</name>
</gene>
<dbReference type="EMBL" id="JARXVC010000001">
    <property type="protein sequence ID" value="MDH6279354.1"/>
    <property type="molecule type" value="Genomic_DNA"/>
</dbReference>
<dbReference type="Pfam" id="PF01844">
    <property type="entry name" value="HNH"/>
    <property type="match status" value="1"/>
</dbReference>
<reference evidence="2 3" key="1">
    <citation type="submission" date="2023-04" db="EMBL/GenBank/DDBJ databases">
        <title>Forest soil microbial communities from Buena Vista Peninsula, Colon Province, Panama.</title>
        <authorList>
            <person name="Bouskill N."/>
        </authorList>
    </citation>
    <scope>NUCLEOTIDE SEQUENCE [LARGE SCALE GENOMIC DNA]</scope>
    <source>
        <strain evidence="2 3">CFH S0262</strain>
    </source>
</reference>
<keyword evidence="3" id="KW-1185">Reference proteome</keyword>
<evidence type="ECO:0000313" key="3">
    <source>
        <dbReference type="Proteomes" id="UP001160334"/>
    </source>
</evidence>
<protein>
    <submittedName>
        <fullName evidence="2">5-methylcytosine-specific restriction endonuclease McrA</fullName>
    </submittedName>
</protein>
<dbReference type="InterPro" id="IPR003615">
    <property type="entry name" value="HNH_nuc"/>
</dbReference>
<accession>A0ABT6M7F6</accession>
<comment type="caution">
    <text evidence="2">The sequence shown here is derived from an EMBL/GenBank/DDBJ whole genome shotgun (WGS) entry which is preliminary data.</text>
</comment>
<evidence type="ECO:0000259" key="1">
    <source>
        <dbReference type="SMART" id="SM00507"/>
    </source>
</evidence>
<proteinExistence type="predicted"/>
<sequence>MSRRNTTTRDKHRKAIARTRADCGLCGEPIDYSLPSRDPMSYVADHIVPLVKGGPDTLENKQAAHKVCNEGKGASLPPELDPRRQWVTERDWWSDDAGL</sequence>
<organism evidence="2 3">
    <name type="scientific">Prescottella agglutinans</name>
    <dbReference type="NCBI Taxonomy" id="1644129"/>
    <lineage>
        <taxon>Bacteria</taxon>
        <taxon>Bacillati</taxon>
        <taxon>Actinomycetota</taxon>
        <taxon>Actinomycetes</taxon>
        <taxon>Mycobacteriales</taxon>
        <taxon>Nocardiaceae</taxon>
        <taxon>Prescottella</taxon>
    </lineage>
</organism>
<evidence type="ECO:0000313" key="2">
    <source>
        <dbReference type="EMBL" id="MDH6279354.1"/>
    </source>
</evidence>
<dbReference type="InterPro" id="IPR002711">
    <property type="entry name" value="HNH"/>
</dbReference>
<keyword evidence="2" id="KW-0540">Nuclease</keyword>
<keyword evidence="2" id="KW-0378">Hydrolase</keyword>
<dbReference type="GO" id="GO:0004519">
    <property type="term" value="F:endonuclease activity"/>
    <property type="evidence" value="ECO:0007669"/>
    <property type="project" value="UniProtKB-KW"/>
</dbReference>
<dbReference type="Gene3D" id="1.10.30.50">
    <property type="match status" value="1"/>
</dbReference>
<dbReference type="CDD" id="cd00085">
    <property type="entry name" value="HNHc"/>
    <property type="match status" value="1"/>
</dbReference>
<feature type="domain" description="HNH nuclease" evidence="1">
    <location>
        <begin position="12"/>
        <end position="70"/>
    </location>
</feature>
<name>A0ABT6M7F6_9NOCA</name>
<keyword evidence="2" id="KW-0255">Endonuclease</keyword>
<dbReference type="RefSeq" id="WP_280758722.1">
    <property type="nucleotide sequence ID" value="NZ_JARXVC010000001.1"/>
</dbReference>
<dbReference type="SMART" id="SM00507">
    <property type="entry name" value="HNHc"/>
    <property type="match status" value="1"/>
</dbReference>
<dbReference type="Proteomes" id="UP001160334">
    <property type="component" value="Unassembled WGS sequence"/>
</dbReference>